<protein>
    <submittedName>
        <fullName evidence="1">Uncharacterized protein</fullName>
    </submittedName>
</protein>
<evidence type="ECO:0000313" key="2">
    <source>
        <dbReference type="Proteomes" id="UP000054558"/>
    </source>
</evidence>
<organism evidence="1 2">
    <name type="scientific">Klebsormidium nitens</name>
    <name type="common">Green alga</name>
    <name type="synonym">Ulothrix nitens</name>
    <dbReference type="NCBI Taxonomy" id="105231"/>
    <lineage>
        <taxon>Eukaryota</taxon>
        <taxon>Viridiplantae</taxon>
        <taxon>Streptophyta</taxon>
        <taxon>Klebsormidiophyceae</taxon>
        <taxon>Klebsormidiales</taxon>
        <taxon>Klebsormidiaceae</taxon>
        <taxon>Klebsormidium</taxon>
    </lineage>
</organism>
<reference evidence="1 2" key="1">
    <citation type="journal article" date="2014" name="Nat. Commun.">
        <title>Klebsormidium flaccidum genome reveals primary factors for plant terrestrial adaptation.</title>
        <authorList>
            <person name="Hori K."/>
            <person name="Maruyama F."/>
            <person name="Fujisawa T."/>
            <person name="Togashi T."/>
            <person name="Yamamoto N."/>
            <person name="Seo M."/>
            <person name="Sato S."/>
            <person name="Yamada T."/>
            <person name="Mori H."/>
            <person name="Tajima N."/>
            <person name="Moriyama T."/>
            <person name="Ikeuchi M."/>
            <person name="Watanabe M."/>
            <person name="Wada H."/>
            <person name="Kobayashi K."/>
            <person name="Saito M."/>
            <person name="Masuda T."/>
            <person name="Sasaki-Sekimoto Y."/>
            <person name="Mashiguchi K."/>
            <person name="Awai K."/>
            <person name="Shimojima M."/>
            <person name="Masuda S."/>
            <person name="Iwai M."/>
            <person name="Nobusawa T."/>
            <person name="Narise T."/>
            <person name="Kondo S."/>
            <person name="Saito H."/>
            <person name="Sato R."/>
            <person name="Murakawa M."/>
            <person name="Ihara Y."/>
            <person name="Oshima-Yamada Y."/>
            <person name="Ohtaka K."/>
            <person name="Satoh M."/>
            <person name="Sonobe K."/>
            <person name="Ishii M."/>
            <person name="Ohtani R."/>
            <person name="Kanamori-Sato M."/>
            <person name="Honoki R."/>
            <person name="Miyazaki D."/>
            <person name="Mochizuki H."/>
            <person name="Umetsu J."/>
            <person name="Higashi K."/>
            <person name="Shibata D."/>
            <person name="Kamiya Y."/>
            <person name="Sato N."/>
            <person name="Nakamura Y."/>
            <person name="Tabata S."/>
            <person name="Ida S."/>
            <person name="Kurokawa K."/>
            <person name="Ohta H."/>
        </authorList>
    </citation>
    <scope>NUCLEOTIDE SEQUENCE [LARGE SCALE GENOMIC DNA]</scope>
    <source>
        <strain evidence="1 2">NIES-2285</strain>
    </source>
</reference>
<dbReference type="Proteomes" id="UP000054558">
    <property type="component" value="Unassembled WGS sequence"/>
</dbReference>
<accession>A0A1Y1HKC5</accession>
<proteinExistence type="predicted"/>
<name>A0A1Y1HKC5_KLENI</name>
<dbReference type="AlphaFoldDB" id="A0A1Y1HKC5"/>
<gene>
    <name evidence="1" type="ORF">KFL_000230150</name>
</gene>
<dbReference type="EMBL" id="DF236972">
    <property type="protein sequence ID" value="GAQ79034.1"/>
    <property type="molecule type" value="Genomic_DNA"/>
</dbReference>
<evidence type="ECO:0000313" key="1">
    <source>
        <dbReference type="EMBL" id="GAQ79034.1"/>
    </source>
</evidence>
<sequence length="449" mass="50277">MMELVFERSDNGPSATFLLAEDAKFVDLEQVAHRFGLQKGLTFQTGENTITIEPRLISIDKLYEACKVERTSPFRVIIDDNGQERVTPVCLTVLKKQRTWPSRPSWEQVVAWVQELNEDLVGHDISASTACKDHVRMDVSSQEVFDQILDLYLRAELASDSNLKVLEVTLTIKKGPLKAFSKFVGDRGVQDGMKVLLGTAYDLRQQSHIQPVEVPELVHYPLYSLEPHLNTTVPKEFTGGEVDTIDGVINVAMRHLAAALAACRPSNAQTEATKRAFIDPILILVCIIVVTLLELESGTMQLCMEFSVENSTNGGKIDYVFRLVMALIGLVEAKGEGSLVTYRGQALVEMAAVKQSTIKEGNKRNYDATKTPATCVLTNSTDWEFYVLTPDEEPPVTFRQIATPTDSMLWLDVKKLRARYMPVIEQLVAILMVETQRVQEQAFKKPRVV</sequence>
<keyword evidence="2" id="KW-1185">Reference proteome</keyword>